<feature type="transmembrane region" description="Helical" evidence="6">
    <location>
        <begin position="362"/>
        <end position="389"/>
    </location>
</feature>
<evidence type="ECO:0000256" key="4">
    <source>
        <dbReference type="ARBA" id="ARBA00022989"/>
    </source>
</evidence>
<evidence type="ECO:0000313" key="8">
    <source>
        <dbReference type="EMBL" id="GAA4696542.1"/>
    </source>
</evidence>
<keyword evidence="4 6" id="KW-1133">Transmembrane helix</keyword>
<feature type="transmembrane region" description="Helical" evidence="6">
    <location>
        <begin position="104"/>
        <end position="124"/>
    </location>
</feature>
<dbReference type="SUPFAM" id="SSF103473">
    <property type="entry name" value="MFS general substrate transporter"/>
    <property type="match status" value="1"/>
</dbReference>
<sequence length="480" mass="48175">MTSPPADRRALLPVAALCLGGLTVSLTQTLVVPIQGDLPRLLDTSAANAGWVVTVTLLAGAVSMVLSGRLGDMLGKRRVLLVTASLLVIGSVVAALGTSLVPVLVGRALQGLAMGFIPVGIALIRQVTPPHLTNTAIATMSATFGVGGAIGLPLAAWTAQTFDWHALFWMSAILATALLLAVVVLVPDAGDGVGGSVDWTGAVGLTTGLVAVLVGVSKGNDWGWGSGRTLGALLGGLVVLVVWGAHQLRRDDPLVDLRVTARRPVLLTNLAALAVGFGMMAQAIVVPQLLQLPESTGFGLGQSLLAAGLWMAPGGLVMMAFSPLSGRLMTVVGPKLTLMLGAGLLGLGYLLALGLMDAPWKLLVATSVISAGVGIGYAAMPTLILGAVPMREAGAAVGINALMRSVGTTSAAAVMTTVLTSSTAPVTGAGGLVLPTQGAYQLCFLVGALAAFAGVALAAMVPHTHERVAAPAPVGAGART</sequence>
<feature type="transmembrane region" description="Helical" evidence="6">
    <location>
        <begin position="199"/>
        <end position="217"/>
    </location>
</feature>
<feature type="transmembrane region" description="Helical" evidence="6">
    <location>
        <begin position="166"/>
        <end position="187"/>
    </location>
</feature>
<evidence type="ECO:0000256" key="6">
    <source>
        <dbReference type="SAM" id="Phobius"/>
    </source>
</evidence>
<evidence type="ECO:0000256" key="3">
    <source>
        <dbReference type="ARBA" id="ARBA00022692"/>
    </source>
</evidence>
<evidence type="ECO:0000256" key="1">
    <source>
        <dbReference type="ARBA" id="ARBA00004651"/>
    </source>
</evidence>
<evidence type="ECO:0000259" key="7">
    <source>
        <dbReference type="PROSITE" id="PS50850"/>
    </source>
</evidence>
<gene>
    <name evidence="8" type="ORF">GCM10023226_38780</name>
</gene>
<dbReference type="PROSITE" id="PS50850">
    <property type="entry name" value="MFS"/>
    <property type="match status" value="1"/>
</dbReference>
<dbReference type="PANTHER" id="PTHR42718:SF9">
    <property type="entry name" value="MAJOR FACILITATOR SUPERFAMILY MULTIDRUG TRANSPORTER MFSC"/>
    <property type="match status" value="1"/>
</dbReference>
<comment type="caution">
    <text evidence="8">The sequence shown here is derived from an EMBL/GenBank/DDBJ whole genome shotgun (WGS) entry which is preliminary data.</text>
</comment>
<keyword evidence="3 6" id="KW-0812">Transmembrane</keyword>
<evidence type="ECO:0000256" key="5">
    <source>
        <dbReference type="ARBA" id="ARBA00023136"/>
    </source>
</evidence>
<feature type="domain" description="Major facilitator superfamily (MFS) profile" evidence="7">
    <location>
        <begin position="13"/>
        <end position="465"/>
    </location>
</feature>
<dbReference type="Pfam" id="PF07690">
    <property type="entry name" value="MFS_1"/>
    <property type="match status" value="1"/>
</dbReference>
<feature type="transmembrane region" description="Helical" evidence="6">
    <location>
        <begin position="229"/>
        <end position="245"/>
    </location>
</feature>
<name>A0ABP8WXY6_9ACTN</name>
<dbReference type="InterPro" id="IPR036259">
    <property type="entry name" value="MFS_trans_sf"/>
</dbReference>
<dbReference type="PANTHER" id="PTHR42718">
    <property type="entry name" value="MAJOR FACILITATOR SUPERFAMILY MULTIDRUG TRANSPORTER MFSC"/>
    <property type="match status" value="1"/>
</dbReference>
<organism evidence="8 9">
    <name type="scientific">Nocardioides nanhaiensis</name>
    <dbReference type="NCBI Taxonomy" id="1476871"/>
    <lineage>
        <taxon>Bacteria</taxon>
        <taxon>Bacillati</taxon>
        <taxon>Actinomycetota</taxon>
        <taxon>Actinomycetes</taxon>
        <taxon>Propionibacteriales</taxon>
        <taxon>Nocardioidaceae</taxon>
        <taxon>Nocardioides</taxon>
    </lineage>
</organism>
<feature type="transmembrane region" description="Helical" evidence="6">
    <location>
        <begin position="305"/>
        <end position="324"/>
    </location>
</feature>
<dbReference type="EMBL" id="BAABIM010000004">
    <property type="protein sequence ID" value="GAA4696542.1"/>
    <property type="molecule type" value="Genomic_DNA"/>
</dbReference>
<dbReference type="RefSeq" id="WP_345270097.1">
    <property type="nucleotide sequence ID" value="NZ_BAABIM010000004.1"/>
</dbReference>
<dbReference type="Proteomes" id="UP001500621">
    <property type="component" value="Unassembled WGS sequence"/>
</dbReference>
<feature type="transmembrane region" description="Helical" evidence="6">
    <location>
        <begin position="79"/>
        <end position="98"/>
    </location>
</feature>
<feature type="transmembrane region" description="Helical" evidence="6">
    <location>
        <begin position="49"/>
        <end position="67"/>
    </location>
</feature>
<feature type="transmembrane region" description="Helical" evidence="6">
    <location>
        <begin position="266"/>
        <end position="285"/>
    </location>
</feature>
<feature type="transmembrane region" description="Helical" evidence="6">
    <location>
        <begin position="136"/>
        <end position="160"/>
    </location>
</feature>
<dbReference type="Gene3D" id="1.20.1720.10">
    <property type="entry name" value="Multidrug resistance protein D"/>
    <property type="match status" value="1"/>
</dbReference>
<comment type="subcellular location">
    <subcellularLocation>
        <location evidence="1">Cell membrane</location>
        <topology evidence="1">Multi-pass membrane protein</topology>
    </subcellularLocation>
</comment>
<dbReference type="InterPro" id="IPR011701">
    <property type="entry name" value="MFS"/>
</dbReference>
<feature type="transmembrane region" description="Helical" evidence="6">
    <location>
        <begin position="336"/>
        <end position="356"/>
    </location>
</feature>
<keyword evidence="2" id="KW-0813">Transport</keyword>
<accession>A0ABP8WXY6</accession>
<evidence type="ECO:0000256" key="2">
    <source>
        <dbReference type="ARBA" id="ARBA00022448"/>
    </source>
</evidence>
<evidence type="ECO:0000313" key="9">
    <source>
        <dbReference type="Proteomes" id="UP001500621"/>
    </source>
</evidence>
<dbReference type="InterPro" id="IPR020846">
    <property type="entry name" value="MFS_dom"/>
</dbReference>
<protein>
    <submittedName>
        <fullName evidence="8">MFS transporter</fullName>
    </submittedName>
</protein>
<keyword evidence="9" id="KW-1185">Reference proteome</keyword>
<feature type="transmembrane region" description="Helical" evidence="6">
    <location>
        <begin position="439"/>
        <end position="461"/>
    </location>
</feature>
<reference evidence="9" key="1">
    <citation type="journal article" date="2019" name="Int. J. Syst. Evol. Microbiol.">
        <title>The Global Catalogue of Microorganisms (GCM) 10K type strain sequencing project: providing services to taxonomists for standard genome sequencing and annotation.</title>
        <authorList>
            <consortium name="The Broad Institute Genomics Platform"/>
            <consortium name="The Broad Institute Genome Sequencing Center for Infectious Disease"/>
            <person name="Wu L."/>
            <person name="Ma J."/>
        </authorList>
    </citation>
    <scope>NUCLEOTIDE SEQUENCE [LARGE SCALE GENOMIC DNA]</scope>
    <source>
        <strain evidence="9">JCM 18127</strain>
    </source>
</reference>
<keyword evidence="5 6" id="KW-0472">Membrane</keyword>
<dbReference type="CDD" id="cd17504">
    <property type="entry name" value="MFS_MMR_MDR_like"/>
    <property type="match status" value="1"/>
</dbReference>
<proteinExistence type="predicted"/>
<dbReference type="Gene3D" id="1.20.1250.20">
    <property type="entry name" value="MFS general substrate transporter like domains"/>
    <property type="match status" value="1"/>
</dbReference>